<dbReference type="GO" id="GO:0015031">
    <property type="term" value="P:protein transport"/>
    <property type="evidence" value="ECO:0007669"/>
    <property type="project" value="UniProtKB-KW"/>
</dbReference>
<name>A0A6S7FYK3_PARCT</name>
<dbReference type="OrthoDB" id="19482at2759"/>
<keyword evidence="4" id="KW-0813">Transport</keyword>
<dbReference type="GO" id="GO:0000938">
    <property type="term" value="C:GARP complex"/>
    <property type="evidence" value="ECO:0007669"/>
    <property type="project" value="TreeGrafter"/>
</dbReference>
<evidence type="ECO:0000313" key="10">
    <source>
        <dbReference type="Proteomes" id="UP001152795"/>
    </source>
</evidence>
<dbReference type="InterPro" id="IPR007258">
    <property type="entry name" value="Vps52"/>
</dbReference>
<dbReference type="GO" id="GO:0019905">
    <property type="term" value="F:syntaxin binding"/>
    <property type="evidence" value="ECO:0007669"/>
    <property type="project" value="TreeGrafter"/>
</dbReference>
<evidence type="ECO:0000256" key="2">
    <source>
        <dbReference type="ARBA" id="ARBA00008180"/>
    </source>
</evidence>
<keyword evidence="10" id="KW-1185">Reference proteome</keyword>
<feature type="domain" description="Vps52 coiled-coil" evidence="7">
    <location>
        <begin position="104"/>
        <end position="276"/>
    </location>
</feature>
<dbReference type="EMBL" id="CACRXK020000370">
    <property type="protein sequence ID" value="CAB3981272.1"/>
    <property type="molecule type" value="Genomic_DNA"/>
</dbReference>
<comment type="similarity">
    <text evidence="2">Belongs to the VPS52 family.</text>
</comment>
<dbReference type="InterPro" id="IPR048319">
    <property type="entry name" value="Vps52_CC"/>
</dbReference>
<dbReference type="PANTHER" id="PTHR14190">
    <property type="entry name" value="SUPPRESSOR OF ACTIN MUTATIONS 2/VACUOLAR PROTEIN SORTING 52"/>
    <property type="match status" value="1"/>
</dbReference>
<comment type="caution">
    <text evidence="9">The sequence shown here is derived from an EMBL/GenBank/DDBJ whole genome shotgun (WGS) entry which is preliminary data.</text>
</comment>
<evidence type="ECO:0000256" key="5">
    <source>
        <dbReference type="ARBA" id="ARBA00022927"/>
    </source>
</evidence>
<keyword evidence="5" id="KW-0653">Protein transport</keyword>
<protein>
    <recommendedName>
        <fullName evidence="3">Vacuolar protein sorting-associated protein 52 homolog</fullName>
    </recommendedName>
</protein>
<evidence type="ECO:0000259" key="8">
    <source>
        <dbReference type="Pfam" id="PF20655"/>
    </source>
</evidence>
<evidence type="ECO:0000256" key="4">
    <source>
        <dbReference type="ARBA" id="ARBA00022448"/>
    </source>
</evidence>
<evidence type="ECO:0000256" key="6">
    <source>
        <dbReference type="ARBA" id="ARBA00023034"/>
    </source>
</evidence>
<accession>A0A6S7FYK3</accession>
<proteinExistence type="inferred from homology"/>
<feature type="domain" description="Vps52 C-terminal" evidence="8">
    <location>
        <begin position="293"/>
        <end position="604"/>
    </location>
</feature>
<keyword evidence="6" id="KW-0333">Golgi apparatus</keyword>
<dbReference type="GO" id="GO:0007041">
    <property type="term" value="P:lysosomal transport"/>
    <property type="evidence" value="ECO:0007669"/>
    <property type="project" value="TreeGrafter"/>
</dbReference>
<gene>
    <name evidence="9" type="ORF">PACLA_8A028916</name>
</gene>
<evidence type="ECO:0000259" key="7">
    <source>
        <dbReference type="Pfam" id="PF04129"/>
    </source>
</evidence>
<dbReference type="GO" id="GO:0032456">
    <property type="term" value="P:endocytic recycling"/>
    <property type="evidence" value="ECO:0007669"/>
    <property type="project" value="TreeGrafter"/>
</dbReference>
<reference evidence="9" key="1">
    <citation type="submission" date="2020-04" db="EMBL/GenBank/DDBJ databases">
        <authorList>
            <person name="Alioto T."/>
            <person name="Alioto T."/>
            <person name="Gomez Garrido J."/>
        </authorList>
    </citation>
    <scope>NUCLEOTIDE SEQUENCE</scope>
    <source>
        <strain evidence="9">A484AB</strain>
    </source>
</reference>
<evidence type="ECO:0000313" key="9">
    <source>
        <dbReference type="EMBL" id="CAB3981272.1"/>
    </source>
</evidence>
<organism evidence="9 10">
    <name type="scientific">Paramuricea clavata</name>
    <name type="common">Red gorgonian</name>
    <name type="synonym">Violescent sea-whip</name>
    <dbReference type="NCBI Taxonomy" id="317549"/>
    <lineage>
        <taxon>Eukaryota</taxon>
        <taxon>Metazoa</taxon>
        <taxon>Cnidaria</taxon>
        <taxon>Anthozoa</taxon>
        <taxon>Octocorallia</taxon>
        <taxon>Malacalcyonacea</taxon>
        <taxon>Plexauridae</taxon>
        <taxon>Paramuricea</taxon>
    </lineage>
</organism>
<dbReference type="PANTHER" id="PTHR14190:SF7">
    <property type="entry name" value="VACUOLAR PROTEIN SORTING-ASSOCIATED PROTEIN 52 HOMOLOG"/>
    <property type="match status" value="1"/>
</dbReference>
<dbReference type="GO" id="GO:0005829">
    <property type="term" value="C:cytosol"/>
    <property type="evidence" value="ECO:0007669"/>
    <property type="project" value="GOC"/>
</dbReference>
<dbReference type="Pfam" id="PF04129">
    <property type="entry name" value="Vps52_CC"/>
    <property type="match status" value="1"/>
</dbReference>
<evidence type="ECO:0000256" key="1">
    <source>
        <dbReference type="ARBA" id="ARBA00004601"/>
    </source>
</evidence>
<evidence type="ECO:0000256" key="3">
    <source>
        <dbReference type="ARBA" id="ARBA00017083"/>
    </source>
</evidence>
<comment type="subcellular location">
    <subcellularLocation>
        <location evidence="1">Golgi apparatus</location>
        <location evidence="1">trans-Golgi network</location>
    </subcellularLocation>
</comment>
<dbReference type="Proteomes" id="UP001152795">
    <property type="component" value="Unassembled WGS sequence"/>
</dbReference>
<sequence>MAENLGEENISENALPKETFSFGQIKTSALEEDEDEDEELDLNLGELDLTSQDEFILDEVNEHIQANLEDELVKEALEKGVDLRQYSKQIEADLHNVENSSIGDYIKESDNIASLHKQIAACDTILERMEDMLTNFQQDLGSISSEIQTLQEQSMSMNVKLKNRQAIRGELSQFVDEMLVSETMIRHITETPVTEQSFIENLHELDHKINFVKEQAFNDFKCCNDVKDVLDKLKLKAVQKIREFILPKVYQFRKPMTNYQIPQNALLKHRYFNEFLMVHHRQVAREIKDEYVDTISKVYFSYFKAYISKLTKLQYDEVPDKDDLMGVEDNARKSLFSSRVALRNRSTIFTLGNRGNVLTSELEEPIIVPHAAQKNDRKYPSESLFRSQHYALLDNGCREYLFLVDFFNVQGNPAKEIFTSVFGKTLSLLMKYWDTFLQSCYDAIGIFLCMHIIHRYRILMHKRTVPALDKYLDTLLDMLWPRFTFVIQQNIESIRLIDPQKMGTIDVQPHYITRRYAEFSAAIVSLNESFPDEKVNKLLAMLQEELQKFALRMAAEFPNRKEQLIFLINNYDMMLAVLKERTSEDSQETESFQQLLSARIQEFVEEILSPGFGGMIAFVKDVEPQLERNQNQYVQADERRVGQIVRGFATDWKRGIESINHDIMRSFSNLKNGTAILQAALTQLIQYYHRFQKVLSQPPFKKLAVRSELINIHHVMVEVKKHKTTF</sequence>
<dbReference type="GO" id="GO:0006896">
    <property type="term" value="P:Golgi to vacuole transport"/>
    <property type="evidence" value="ECO:0007669"/>
    <property type="project" value="TreeGrafter"/>
</dbReference>
<dbReference type="Pfam" id="PF20655">
    <property type="entry name" value="Vps52_C"/>
    <property type="match status" value="1"/>
</dbReference>
<dbReference type="GO" id="GO:0042147">
    <property type="term" value="P:retrograde transport, endosome to Golgi"/>
    <property type="evidence" value="ECO:0007669"/>
    <property type="project" value="TreeGrafter"/>
</dbReference>
<dbReference type="AlphaFoldDB" id="A0A6S7FYK3"/>
<dbReference type="InterPro" id="IPR048361">
    <property type="entry name" value="Vps52_C"/>
</dbReference>